<keyword evidence="2" id="KW-1185">Reference proteome</keyword>
<reference evidence="2" key="1">
    <citation type="submission" date="2017-04" db="EMBL/GenBank/DDBJ databases">
        <authorList>
            <person name="Varghese N."/>
            <person name="Submissions S."/>
        </authorList>
    </citation>
    <scope>NUCLEOTIDE SEQUENCE [LARGE SCALE GENOMIC DNA]</scope>
    <source>
        <strain evidence="2">DSM 4125</strain>
    </source>
</reference>
<accession>A0A1X7JI77</accession>
<dbReference type="AlphaFoldDB" id="A0A1X7JI77"/>
<organism evidence="1 2">
    <name type="scientific">Marivirga sericea</name>
    <dbReference type="NCBI Taxonomy" id="1028"/>
    <lineage>
        <taxon>Bacteria</taxon>
        <taxon>Pseudomonadati</taxon>
        <taxon>Bacteroidota</taxon>
        <taxon>Cytophagia</taxon>
        <taxon>Cytophagales</taxon>
        <taxon>Marivirgaceae</taxon>
        <taxon>Marivirga</taxon>
    </lineage>
</organism>
<evidence type="ECO:0000313" key="2">
    <source>
        <dbReference type="Proteomes" id="UP000193804"/>
    </source>
</evidence>
<proteinExistence type="predicted"/>
<dbReference type="Proteomes" id="UP000193804">
    <property type="component" value="Unassembled WGS sequence"/>
</dbReference>
<evidence type="ECO:0000313" key="1">
    <source>
        <dbReference type="EMBL" id="SMG27634.1"/>
    </source>
</evidence>
<name>A0A1X7JI77_9BACT</name>
<protein>
    <recommendedName>
        <fullName evidence="3">DUF4340 domain-containing protein</fullName>
    </recommendedName>
</protein>
<sequence length="313" mass="36438">MQDSMAKSQSRKNFILLSVLVVLVILSIWAYSYIPYERKSTSFDKDLFAIDNANQAISRIELDGQDFTNTLEKKGNAWVVNEEYRMDASMQQVFFKLLEEVSIQRPVISEKLTEIKKNVIDSGVQVNIYGNESIINSFTVGGDFQSMQSYFVSGENVYIMQLPGYQSYVAGIFEVSENDWRDRVIFDGIWQDMVSLKIDRPNRKAVEFKYKDRLLRIQNQTADTAEVMNFVERFNYFFVDQFLPEGHIALEKKNSFEEAGTIEIEALDKDESLKLEFFKNPAFNAYLVNINGNEWAAIRNERMEKLWIELEKL</sequence>
<evidence type="ECO:0008006" key="3">
    <source>
        <dbReference type="Google" id="ProtNLM"/>
    </source>
</evidence>
<dbReference type="STRING" id="1028.SAMN05661096_01632"/>
<dbReference type="EMBL" id="FXAW01000003">
    <property type="protein sequence ID" value="SMG27634.1"/>
    <property type="molecule type" value="Genomic_DNA"/>
</dbReference>
<gene>
    <name evidence="1" type="ORF">SAMN05661096_01632</name>
</gene>